<accession>D8JW90</accession>
<proteinExistence type="predicted"/>
<name>D8JW90_HYPDA</name>
<dbReference type="Proteomes" id="UP000002033">
    <property type="component" value="Chromosome"/>
</dbReference>
<dbReference type="EMBL" id="CP002083">
    <property type="protein sequence ID" value="ADJ24969.1"/>
    <property type="molecule type" value="Genomic_DNA"/>
</dbReference>
<dbReference type="HOGENOM" id="CLU_072070_1_0_5"/>
<reference evidence="3" key="1">
    <citation type="journal article" date="2011" name="J. Bacteriol.">
        <title>Genome sequences of eight morphologically diverse alphaproteobacteria.</title>
        <authorList>
            <consortium name="US DOE Joint Genome Institute"/>
            <person name="Brown P.J."/>
            <person name="Kysela D.T."/>
            <person name="Buechlein A."/>
            <person name="Hemmerich C."/>
            <person name="Brun Y.V."/>
        </authorList>
    </citation>
    <scope>NUCLEOTIDE SEQUENCE [LARGE SCALE GENOMIC DNA]</scope>
    <source>
        <strain evidence="3">ATCC 51888 / DSM 1869 / NCIB 11706 / TK 0415</strain>
    </source>
</reference>
<evidence type="ECO:0000313" key="3">
    <source>
        <dbReference type="Proteomes" id="UP000002033"/>
    </source>
</evidence>
<organism evidence="2 3">
    <name type="scientific">Hyphomicrobium denitrificans (strain ATCC 51888 / DSM 1869 / NCIMB 11706 / TK 0415)</name>
    <dbReference type="NCBI Taxonomy" id="582899"/>
    <lineage>
        <taxon>Bacteria</taxon>
        <taxon>Pseudomonadati</taxon>
        <taxon>Pseudomonadota</taxon>
        <taxon>Alphaproteobacteria</taxon>
        <taxon>Hyphomicrobiales</taxon>
        <taxon>Hyphomicrobiaceae</taxon>
        <taxon>Hyphomicrobium</taxon>
    </lineage>
</organism>
<feature type="domain" description="Pyridoxamine 5'-phosphate oxidase N-terminal" evidence="1">
    <location>
        <begin position="34"/>
        <end position="133"/>
    </location>
</feature>
<protein>
    <submittedName>
        <fullName evidence="2">Pyridoxamine 5'-phosphate oxidase-related FMN-binding protein</fullName>
    </submittedName>
</protein>
<gene>
    <name evidence="2" type="ordered locus">Hden_3174</name>
</gene>
<dbReference type="SUPFAM" id="SSF50475">
    <property type="entry name" value="FMN-binding split barrel"/>
    <property type="match status" value="1"/>
</dbReference>
<evidence type="ECO:0000313" key="2">
    <source>
        <dbReference type="EMBL" id="ADJ24969.1"/>
    </source>
</evidence>
<dbReference type="KEGG" id="hdn:Hden_3174"/>
<dbReference type="PANTHER" id="PTHR42815">
    <property type="entry name" value="FAD-BINDING, PUTATIVE (AFU_ORTHOLOGUE AFUA_6G07600)-RELATED"/>
    <property type="match status" value="1"/>
</dbReference>
<dbReference type="AlphaFoldDB" id="D8JW90"/>
<dbReference type="PANTHER" id="PTHR42815:SF2">
    <property type="entry name" value="FAD-BINDING, PUTATIVE (AFU_ORTHOLOGUE AFUA_6G07600)-RELATED"/>
    <property type="match status" value="1"/>
</dbReference>
<dbReference type="Pfam" id="PF01243">
    <property type="entry name" value="PNPOx_N"/>
    <property type="match status" value="1"/>
</dbReference>
<sequence length="219" mass="24876">MSRLFGDIHRALQMAFDTRALADRIEAVALKPEIDETAKAFIESREMFFLSTIDHMGRPTVSYKGGAKGFVRVVDQTTLMFPSYDGNGMYLSMGNISGNAEIGMLFIDFEKPFRLRAQGRAELIVGGEDVKAFKEAEMVVKVSIHEVWMNCPRYVHRFKKIETSRYAPGVEDETPFCEWKRIDAMQDVVRPDEREKVEQLGTTTIDDWMGKVMSGDRGA</sequence>
<dbReference type="RefSeq" id="WP_013217128.1">
    <property type="nucleotide sequence ID" value="NC_014313.1"/>
</dbReference>
<dbReference type="InterPro" id="IPR012349">
    <property type="entry name" value="Split_barrel_FMN-bd"/>
</dbReference>
<evidence type="ECO:0000259" key="1">
    <source>
        <dbReference type="Pfam" id="PF01243"/>
    </source>
</evidence>
<dbReference type="STRING" id="582899.Hden_3174"/>
<dbReference type="InterPro" id="IPR011576">
    <property type="entry name" value="Pyridox_Oxase_N"/>
</dbReference>
<dbReference type="OrthoDB" id="9790331at2"/>
<dbReference type="eggNOG" id="COG3576">
    <property type="taxonomic scope" value="Bacteria"/>
</dbReference>
<keyword evidence="3" id="KW-1185">Reference proteome</keyword>
<dbReference type="Gene3D" id="2.30.110.10">
    <property type="entry name" value="Electron Transport, Fmn-binding Protein, Chain A"/>
    <property type="match status" value="1"/>
</dbReference>